<name>A0A286TDW8_BIFBI</name>
<accession>A0A286TDW8</accession>
<organism evidence="1 2">
    <name type="scientific">Bifidobacterium bifidum LMG 13195</name>
    <dbReference type="NCBI Taxonomy" id="1207542"/>
    <lineage>
        <taxon>Bacteria</taxon>
        <taxon>Bacillati</taxon>
        <taxon>Actinomycetota</taxon>
        <taxon>Actinomycetes</taxon>
        <taxon>Bifidobacteriales</taxon>
        <taxon>Bifidobacteriaceae</taxon>
        <taxon>Bifidobacterium</taxon>
    </lineage>
</organism>
<sequence>MGEGARNIYDPANDMPADYIVKAVGGNVHRNAVIVSDSPRILGVLAASGRRDIPLRYALWTEDAWWDQRALPAYLDRVRVCHSWDMAVQSDTRQVVVIRSLPAGPAGEARPGNGEVKLGGFMRGLSGRKSLREHRVFVRPYDQDVGRVGLRRASVDVVVAPSCRLCPVPGAVLTWSWARLGFADGRA</sequence>
<dbReference type="EMBL" id="AP018131">
    <property type="protein sequence ID" value="BBA48418.1"/>
    <property type="molecule type" value="Genomic_DNA"/>
</dbReference>
<reference evidence="1 2" key="1">
    <citation type="journal article" date="2017" name="Biosci. Biotechnol. Biochem.">
        <title>Identification and characterization of a sulfoglycosidase from Bifidobacterium bifidum implicated in mucin glycan utilization.</title>
        <authorList>
            <person name="Katoh T."/>
            <person name="Maeshibu T."/>
            <person name="Kikkawa K."/>
            <person name="Gotoh A."/>
            <person name="Tomabechi Y."/>
            <person name="Nakamura M."/>
            <person name="Liao W.-H."/>
            <person name="Yamaguchi M."/>
            <person name="Ashida H."/>
            <person name="Yamamoto K."/>
            <person name="Katayama T."/>
        </authorList>
    </citation>
    <scope>NUCLEOTIDE SEQUENCE [LARGE SCALE GENOMIC DNA]</scope>
    <source>
        <strain evidence="1 2">JCM 7004</strain>
    </source>
</reference>
<protein>
    <submittedName>
        <fullName evidence="1">Uncharacterized protein</fullName>
    </submittedName>
</protein>
<proteinExistence type="predicted"/>
<dbReference type="AlphaFoldDB" id="A0A286TDW8"/>
<gene>
    <name evidence="1" type="ORF">BBJK_02080</name>
</gene>
<evidence type="ECO:0000313" key="1">
    <source>
        <dbReference type="EMBL" id="BBA48418.1"/>
    </source>
</evidence>
<evidence type="ECO:0000313" key="2">
    <source>
        <dbReference type="Proteomes" id="UP000262177"/>
    </source>
</evidence>
<dbReference type="Proteomes" id="UP000262177">
    <property type="component" value="Chromosome"/>
</dbReference>